<gene>
    <name evidence="2" type="ORF">GDO81_007625</name>
</gene>
<accession>A0AAV7CAG3</accession>
<evidence type="ECO:0000313" key="2">
    <source>
        <dbReference type="EMBL" id="KAG8581312.1"/>
    </source>
</evidence>
<dbReference type="SUPFAM" id="SSF53067">
    <property type="entry name" value="Actin-like ATPase domain"/>
    <property type="match status" value="2"/>
</dbReference>
<dbReference type="Gene3D" id="3.30.420.40">
    <property type="match status" value="2"/>
</dbReference>
<dbReference type="InterPro" id="IPR004001">
    <property type="entry name" value="Actin_CS"/>
</dbReference>
<dbReference type="PROSITE" id="PS00432">
    <property type="entry name" value="ACTINS_2"/>
    <property type="match status" value="1"/>
</dbReference>
<keyword evidence="3" id="KW-1185">Reference proteome</keyword>
<dbReference type="Proteomes" id="UP000824782">
    <property type="component" value="Unassembled WGS sequence"/>
</dbReference>
<name>A0AAV7CAG3_ENGPU</name>
<dbReference type="CDD" id="cd13395">
    <property type="entry name" value="ASKHA_NBD_Arp4_ACTL6-like"/>
    <property type="match status" value="1"/>
</dbReference>
<dbReference type="FunFam" id="3.90.640.10:FF:000009">
    <property type="entry name" value="Actin-like 6A, isoform CRA_a"/>
    <property type="match status" value="1"/>
</dbReference>
<dbReference type="FunFam" id="3.30.420.40:FF:000058">
    <property type="entry name" value="Putative actin-related protein 5"/>
    <property type="match status" value="1"/>
</dbReference>
<evidence type="ECO:0000256" key="1">
    <source>
        <dbReference type="RuleBase" id="RU000487"/>
    </source>
</evidence>
<dbReference type="SMART" id="SM00268">
    <property type="entry name" value="ACTIN"/>
    <property type="match status" value="1"/>
</dbReference>
<comment type="caution">
    <text evidence="2">The sequence shown here is derived from an EMBL/GenBank/DDBJ whole genome shotgun (WGS) entry which is preliminary data.</text>
</comment>
<dbReference type="PRINTS" id="PR00190">
    <property type="entry name" value="ACTIN"/>
</dbReference>
<comment type="similarity">
    <text evidence="1">Belongs to the actin family.</text>
</comment>
<sequence>MSQGALVFDIGSFSVRAGYAGEDSPEVDFPTSIGAVLDGEDGSTTSKFYVDPNIHEIPQENMEAVTTFRDGMIDNWESFQAILDYTYTNLIKSRPSLHPVLMSEPAWNTKEKRERLTELMFEHYNIPSFVLCKSAVLCTIVNGRTTALILDSGAAYTTATPVIDGHVIQQGVVRTPLAGDFITLQCRELMKELNVDLIPPYMISSKEVVPEGAPANWKKKEELPQITQSWHDRVCNSIIEEFKKSVLQVSSTAYHENVAAKMPAVHYEFPNGYNRKFGVERLKVVETLFNPSKDLPGETVLGVGEVVLKSVDSCDSKISTKLHSNIIVAGGNSLLQGFTDRLTKDLSNKTKNTRLRLIANELAVERRRLNAWRGGSTMASLPAFQQSWISKQEYEEQGKQCVERKCP</sequence>
<dbReference type="InterPro" id="IPR004000">
    <property type="entry name" value="Actin"/>
</dbReference>
<organism evidence="2 3">
    <name type="scientific">Engystomops pustulosus</name>
    <name type="common">Tungara frog</name>
    <name type="synonym">Physalaemus pustulosus</name>
    <dbReference type="NCBI Taxonomy" id="76066"/>
    <lineage>
        <taxon>Eukaryota</taxon>
        <taxon>Metazoa</taxon>
        <taxon>Chordata</taxon>
        <taxon>Craniata</taxon>
        <taxon>Vertebrata</taxon>
        <taxon>Euteleostomi</taxon>
        <taxon>Amphibia</taxon>
        <taxon>Batrachia</taxon>
        <taxon>Anura</taxon>
        <taxon>Neobatrachia</taxon>
        <taxon>Hyloidea</taxon>
        <taxon>Leptodactylidae</taxon>
        <taxon>Leiuperinae</taxon>
        <taxon>Engystomops</taxon>
    </lineage>
</organism>
<protein>
    <recommendedName>
        <fullName evidence="4">Actin-like protein 6B</fullName>
    </recommendedName>
</protein>
<evidence type="ECO:0008006" key="4">
    <source>
        <dbReference type="Google" id="ProtNLM"/>
    </source>
</evidence>
<dbReference type="EMBL" id="WNYA01000003">
    <property type="protein sequence ID" value="KAG8581312.1"/>
    <property type="molecule type" value="Genomic_DNA"/>
</dbReference>
<reference evidence="2" key="1">
    <citation type="thesis" date="2020" institute="ProQuest LLC" country="789 East Eisenhower Parkway, Ann Arbor, MI, USA">
        <title>Comparative Genomics and Chromosome Evolution.</title>
        <authorList>
            <person name="Mudd A.B."/>
        </authorList>
    </citation>
    <scope>NUCLEOTIDE SEQUENCE</scope>
    <source>
        <strain evidence="2">237g6f4</strain>
        <tissue evidence="2">Blood</tissue>
    </source>
</reference>
<dbReference type="AlphaFoldDB" id="A0AAV7CAG3"/>
<proteinExistence type="inferred from homology"/>
<dbReference type="PANTHER" id="PTHR11937">
    <property type="entry name" value="ACTIN"/>
    <property type="match status" value="1"/>
</dbReference>
<dbReference type="Gene3D" id="3.90.640.10">
    <property type="entry name" value="Actin, Chain A, domain 4"/>
    <property type="match status" value="1"/>
</dbReference>
<dbReference type="Gene3D" id="2.30.36.70">
    <property type="entry name" value="Actin, Chain A, domain 2"/>
    <property type="match status" value="1"/>
</dbReference>
<dbReference type="Pfam" id="PF00022">
    <property type="entry name" value="Actin"/>
    <property type="match status" value="1"/>
</dbReference>
<evidence type="ECO:0000313" key="3">
    <source>
        <dbReference type="Proteomes" id="UP000824782"/>
    </source>
</evidence>
<dbReference type="InterPro" id="IPR043129">
    <property type="entry name" value="ATPase_NBD"/>
</dbReference>